<dbReference type="Pfam" id="PF01381">
    <property type="entry name" value="HTH_3"/>
    <property type="match status" value="1"/>
</dbReference>
<name>F1TEC2_9FIRM</name>
<dbReference type="InterPro" id="IPR010982">
    <property type="entry name" value="Lambda_DNA-bd_dom_sf"/>
</dbReference>
<keyword evidence="3" id="KW-1185">Reference proteome</keyword>
<dbReference type="STRING" id="588581.Cpap_1480"/>
<sequence>MNLKELRNKKGLTQIEVAVKVGVSVSAYILWEKGGCSPSPENLEKLKAVLGVEG</sequence>
<accession>F1TEC2</accession>
<dbReference type="Gene3D" id="1.10.260.40">
    <property type="entry name" value="lambda repressor-like DNA-binding domains"/>
    <property type="match status" value="1"/>
</dbReference>
<dbReference type="RefSeq" id="WP_004620087.1">
    <property type="nucleotide sequence ID" value="NZ_ACXX02000009.1"/>
</dbReference>
<dbReference type="InterPro" id="IPR001387">
    <property type="entry name" value="Cro/C1-type_HTH"/>
</dbReference>
<dbReference type="SMART" id="SM00530">
    <property type="entry name" value="HTH_XRE"/>
    <property type="match status" value="1"/>
</dbReference>
<evidence type="ECO:0000313" key="2">
    <source>
        <dbReference type="EMBL" id="EGD47088.1"/>
    </source>
</evidence>
<reference evidence="2" key="2">
    <citation type="submission" date="2011-01" db="EMBL/GenBank/DDBJ databases">
        <title>The Non-contiguous Finished genome of Clostridium papyrosolvens.</title>
        <authorList>
            <person name="Lucas S."/>
            <person name="Copeland A."/>
            <person name="Lapidus A."/>
            <person name="Cheng J.-F."/>
            <person name="Goodwin L."/>
            <person name="Pitluck S."/>
            <person name="Misra M."/>
            <person name="Chertkov O."/>
            <person name="Detter J.C."/>
            <person name="Han C."/>
            <person name="Tapia R."/>
            <person name="Land M."/>
            <person name="Hauser L."/>
            <person name="Kyrpides N."/>
            <person name="Ivanova N."/>
            <person name="Pagani I."/>
            <person name="Mouttaki H."/>
            <person name="He Z."/>
            <person name="Zhou J."/>
            <person name="Hemme C.L."/>
            <person name="Woyke T."/>
        </authorList>
    </citation>
    <scope>NUCLEOTIDE SEQUENCE [LARGE SCALE GENOMIC DNA]</scope>
    <source>
        <strain evidence="2">DSM 2782</strain>
    </source>
</reference>
<dbReference type="OrthoDB" id="9774673at2"/>
<reference evidence="2" key="1">
    <citation type="submission" date="2009-07" db="EMBL/GenBank/DDBJ databases">
        <authorList>
            <consortium name="US DOE Joint Genome Institute (JGI-PGF)"/>
            <person name="Lucas S."/>
            <person name="Copeland A."/>
            <person name="Lapidus A."/>
            <person name="Glavina del Rio T."/>
            <person name="Tice H."/>
            <person name="Bruce D."/>
            <person name="Goodwin L."/>
            <person name="Pitluck S."/>
            <person name="Larimer F."/>
            <person name="Land M.L."/>
            <person name="Mouttaki H."/>
            <person name="He Z."/>
            <person name="Zhou J."/>
            <person name="Hemme C.L."/>
        </authorList>
    </citation>
    <scope>NUCLEOTIDE SEQUENCE</scope>
    <source>
        <strain evidence="2">DSM 2782</strain>
    </source>
</reference>
<gene>
    <name evidence="2" type="ORF">Cpap_1480</name>
</gene>
<dbReference type="GO" id="GO:0003677">
    <property type="term" value="F:DNA binding"/>
    <property type="evidence" value="ECO:0007669"/>
    <property type="project" value="InterPro"/>
</dbReference>
<protein>
    <submittedName>
        <fullName evidence="2">Helix-turn-helix domain protein</fullName>
    </submittedName>
</protein>
<dbReference type="AlphaFoldDB" id="F1TEC2"/>
<feature type="domain" description="HTH cro/C1-type" evidence="1">
    <location>
        <begin position="3"/>
        <end position="53"/>
    </location>
</feature>
<dbReference type="PROSITE" id="PS50943">
    <property type="entry name" value="HTH_CROC1"/>
    <property type="match status" value="1"/>
</dbReference>
<dbReference type="Proteomes" id="UP000003860">
    <property type="component" value="Unassembled WGS sequence"/>
</dbReference>
<organism evidence="2 3">
    <name type="scientific">Ruminiclostridium papyrosolvens DSM 2782</name>
    <dbReference type="NCBI Taxonomy" id="588581"/>
    <lineage>
        <taxon>Bacteria</taxon>
        <taxon>Bacillati</taxon>
        <taxon>Bacillota</taxon>
        <taxon>Clostridia</taxon>
        <taxon>Eubacteriales</taxon>
        <taxon>Oscillospiraceae</taxon>
        <taxon>Ruminiclostridium</taxon>
    </lineage>
</organism>
<dbReference type="CDD" id="cd00093">
    <property type="entry name" value="HTH_XRE"/>
    <property type="match status" value="1"/>
</dbReference>
<dbReference type="SUPFAM" id="SSF47413">
    <property type="entry name" value="lambda repressor-like DNA-binding domains"/>
    <property type="match status" value="1"/>
</dbReference>
<evidence type="ECO:0000259" key="1">
    <source>
        <dbReference type="PROSITE" id="PS50943"/>
    </source>
</evidence>
<comment type="caution">
    <text evidence="2">The sequence shown here is derived from an EMBL/GenBank/DDBJ whole genome shotgun (WGS) entry which is preliminary data.</text>
</comment>
<evidence type="ECO:0000313" key="3">
    <source>
        <dbReference type="Proteomes" id="UP000003860"/>
    </source>
</evidence>
<proteinExistence type="predicted"/>
<dbReference type="EMBL" id="ACXX02000009">
    <property type="protein sequence ID" value="EGD47088.1"/>
    <property type="molecule type" value="Genomic_DNA"/>
</dbReference>